<evidence type="ECO:0000256" key="1">
    <source>
        <dbReference type="SAM" id="MobiDB-lite"/>
    </source>
</evidence>
<proteinExistence type="predicted"/>
<feature type="transmembrane region" description="Helical" evidence="2">
    <location>
        <begin position="53"/>
        <end position="75"/>
    </location>
</feature>
<keyword evidence="2" id="KW-1133">Transmembrane helix</keyword>
<feature type="compositionally biased region" description="Basic and acidic residues" evidence="1">
    <location>
        <begin position="22"/>
        <end position="40"/>
    </location>
</feature>
<gene>
    <name evidence="3" type="ORF">C2L64_33615</name>
</gene>
<name>A0AAN1JG44_9BURK</name>
<keyword evidence="2" id="KW-0472">Membrane</keyword>
<keyword evidence="2" id="KW-0812">Transmembrane</keyword>
<evidence type="ECO:0000256" key="2">
    <source>
        <dbReference type="SAM" id="Phobius"/>
    </source>
</evidence>
<sequence length="157" mass="17553">MDTSDCAAQRSLRPLCSVNHNDMQEPPRRNDRSGHKDPQEEARLKAAMRARGWLKLVLVTIAANQVMTTAFVYVAQQVNPGLTMLHTLLFSCVTCGLVGYWLQADARRAWRDALDKGYIGAPHTSDDQDVLKIADSCPNRWLVVLHIELNPELAGPF</sequence>
<feature type="region of interest" description="Disordered" evidence="1">
    <location>
        <begin position="18"/>
        <end position="40"/>
    </location>
</feature>
<evidence type="ECO:0000313" key="4">
    <source>
        <dbReference type="Proteomes" id="UP000236649"/>
    </source>
</evidence>
<evidence type="ECO:0000313" key="3">
    <source>
        <dbReference type="EMBL" id="AUT73326.1"/>
    </source>
</evidence>
<protein>
    <submittedName>
        <fullName evidence="3">Uncharacterized protein</fullName>
    </submittedName>
</protein>
<accession>A0AAN1JG44</accession>
<reference evidence="3 4" key="1">
    <citation type="submission" date="2018-01" db="EMBL/GenBank/DDBJ databases">
        <title>Species boundaries and ecological features among Paraburkholderia terrae DSMZ17804T, P. hospita DSMZ17164T and P. caribensis DSMZ13236T.</title>
        <authorList>
            <person name="Pratama A.A."/>
        </authorList>
    </citation>
    <scope>NUCLEOTIDE SEQUENCE [LARGE SCALE GENOMIC DNA]</scope>
    <source>
        <strain evidence="3 4">DSM 17164</strain>
    </source>
</reference>
<organism evidence="3 4">
    <name type="scientific">Paraburkholderia hospita</name>
    <dbReference type="NCBI Taxonomy" id="169430"/>
    <lineage>
        <taxon>Bacteria</taxon>
        <taxon>Pseudomonadati</taxon>
        <taxon>Pseudomonadota</taxon>
        <taxon>Betaproteobacteria</taxon>
        <taxon>Burkholderiales</taxon>
        <taxon>Burkholderiaceae</taxon>
        <taxon>Paraburkholderia</taxon>
    </lineage>
</organism>
<dbReference type="Proteomes" id="UP000236649">
    <property type="component" value="Chromosome 3"/>
</dbReference>
<dbReference type="EMBL" id="CP026107">
    <property type="protein sequence ID" value="AUT73326.1"/>
    <property type="molecule type" value="Genomic_DNA"/>
</dbReference>
<dbReference type="KEGG" id="phs:C2L64_33615"/>
<feature type="transmembrane region" description="Helical" evidence="2">
    <location>
        <begin position="81"/>
        <end position="102"/>
    </location>
</feature>
<dbReference type="AlphaFoldDB" id="A0AAN1JG44"/>